<dbReference type="HAMAP" id="MF_00227">
    <property type="entry name" value="RNase_P"/>
    <property type="match status" value="1"/>
</dbReference>
<comment type="similarity">
    <text evidence="7">Belongs to the RnpA family.</text>
</comment>
<proteinExistence type="inferred from homology"/>
<dbReference type="InterPro" id="IPR020539">
    <property type="entry name" value="RNase_P_CS"/>
</dbReference>
<dbReference type="InterPro" id="IPR000100">
    <property type="entry name" value="RNase_P"/>
</dbReference>
<name>A0A1G2HVC7_9BACT</name>
<dbReference type="EMBL" id="MHOP01000005">
    <property type="protein sequence ID" value="OGZ66504.1"/>
    <property type="molecule type" value="Genomic_DNA"/>
</dbReference>
<keyword evidence="5 7" id="KW-0378">Hydrolase</keyword>
<dbReference type="InterPro" id="IPR020568">
    <property type="entry name" value="Ribosomal_Su5_D2-typ_SF"/>
</dbReference>
<dbReference type="InterPro" id="IPR014721">
    <property type="entry name" value="Ribsml_uS5_D2-typ_fold_subgr"/>
</dbReference>
<evidence type="ECO:0000313" key="10">
    <source>
        <dbReference type="Proteomes" id="UP000178774"/>
    </source>
</evidence>
<keyword evidence="3 7" id="KW-0540">Nuclease</keyword>
<reference evidence="9 10" key="1">
    <citation type="journal article" date="2016" name="Nat. Commun.">
        <title>Thousands of microbial genomes shed light on interconnected biogeochemical processes in an aquifer system.</title>
        <authorList>
            <person name="Anantharaman K."/>
            <person name="Brown C.T."/>
            <person name="Hug L.A."/>
            <person name="Sharon I."/>
            <person name="Castelle C.J."/>
            <person name="Probst A.J."/>
            <person name="Thomas B.C."/>
            <person name="Singh A."/>
            <person name="Wilkins M.J."/>
            <person name="Karaoz U."/>
            <person name="Brodie E.L."/>
            <person name="Williams K.H."/>
            <person name="Hubbard S.S."/>
            <person name="Banfield J.F."/>
        </authorList>
    </citation>
    <scope>NUCLEOTIDE SEQUENCE [LARGE SCALE GENOMIC DNA]</scope>
</reference>
<keyword evidence="2 7" id="KW-0819">tRNA processing</keyword>
<sequence length="108" mass="12069">MLPKQNRLTKKKDFDAVFGAGKSIKGNFLIAKVLDSNLPESRFGFIVSKKVSNKATVRNKVKRQLRSIISAATKTTPPADVVFIALPGIQKKELFELKESVDHLFKKL</sequence>
<dbReference type="PROSITE" id="PS00648">
    <property type="entry name" value="RIBONUCLEASE_P"/>
    <property type="match status" value="1"/>
</dbReference>
<evidence type="ECO:0000256" key="2">
    <source>
        <dbReference type="ARBA" id="ARBA00022694"/>
    </source>
</evidence>
<evidence type="ECO:0000256" key="5">
    <source>
        <dbReference type="ARBA" id="ARBA00022801"/>
    </source>
</evidence>
<dbReference type="Proteomes" id="UP000178774">
    <property type="component" value="Unassembled WGS sequence"/>
</dbReference>
<comment type="subunit">
    <text evidence="7">Consists of a catalytic RNA component (M1 or rnpB) and a protein subunit.</text>
</comment>
<dbReference type="PANTHER" id="PTHR33992:SF1">
    <property type="entry name" value="RIBONUCLEASE P PROTEIN COMPONENT"/>
    <property type="match status" value="1"/>
</dbReference>
<dbReference type="AlphaFoldDB" id="A0A1G2HVC7"/>
<evidence type="ECO:0000313" key="9">
    <source>
        <dbReference type="EMBL" id="OGZ66504.1"/>
    </source>
</evidence>
<keyword evidence="4 7" id="KW-0255">Endonuclease</keyword>
<dbReference type="SUPFAM" id="SSF54211">
    <property type="entry name" value="Ribosomal protein S5 domain 2-like"/>
    <property type="match status" value="1"/>
</dbReference>
<evidence type="ECO:0000256" key="4">
    <source>
        <dbReference type="ARBA" id="ARBA00022759"/>
    </source>
</evidence>
<protein>
    <recommendedName>
        <fullName evidence="7 8">Ribonuclease P protein component</fullName>
        <shortName evidence="7">RNase P protein</shortName>
        <shortName evidence="7">RNaseP protein</shortName>
        <ecNumber evidence="7 8">3.1.26.5</ecNumber>
    </recommendedName>
    <alternativeName>
        <fullName evidence="7">Protein C5</fullName>
    </alternativeName>
</protein>
<evidence type="ECO:0000256" key="7">
    <source>
        <dbReference type="HAMAP-Rule" id="MF_00227"/>
    </source>
</evidence>
<accession>A0A1G2HVC7</accession>
<dbReference type="GO" id="GO:0030677">
    <property type="term" value="C:ribonuclease P complex"/>
    <property type="evidence" value="ECO:0007669"/>
    <property type="project" value="TreeGrafter"/>
</dbReference>
<dbReference type="EC" id="3.1.26.5" evidence="7 8"/>
<organism evidence="9 10">
    <name type="scientific">Candidatus Staskawiczbacteria bacterium RIFCSPHIGHO2_01_FULL_41_41</name>
    <dbReference type="NCBI Taxonomy" id="1802203"/>
    <lineage>
        <taxon>Bacteria</taxon>
        <taxon>Candidatus Staskawicziibacteriota</taxon>
    </lineage>
</organism>
<dbReference type="GO" id="GO:0042781">
    <property type="term" value="F:3'-tRNA processing endoribonuclease activity"/>
    <property type="evidence" value="ECO:0007669"/>
    <property type="project" value="TreeGrafter"/>
</dbReference>
<evidence type="ECO:0000256" key="6">
    <source>
        <dbReference type="ARBA" id="ARBA00022884"/>
    </source>
</evidence>
<dbReference type="GO" id="GO:0004526">
    <property type="term" value="F:ribonuclease P activity"/>
    <property type="evidence" value="ECO:0007669"/>
    <property type="project" value="UniProtKB-UniRule"/>
</dbReference>
<evidence type="ECO:0000256" key="1">
    <source>
        <dbReference type="ARBA" id="ARBA00002663"/>
    </source>
</evidence>
<dbReference type="GO" id="GO:0001682">
    <property type="term" value="P:tRNA 5'-leader removal"/>
    <property type="evidence" value="ECO:0007669"/>
    <property type="project" value="UniProtKB-UniRule"/>
</dbReference>
<dbReference type="Pfam" id="PF00825">
    <property type="entry name" value="Ribonuclease_P"/>
    <property type="match status" value="1"/>
</dbReference>
<dbReference type="Gene3D" id="3.30.230.10">
    <property type="match status" value="1"/>
</dbReference>
<comment type="caution">
    <text evidence="9">The sequence shown here is derived from an EMBL/GenBank/DDBJ whole genome shotgun (WGS) entry which is preliminary data.</text>
</comment>
<dbReference type="NCBIfam" id="TIGR00188">
    <property type="entry name" value="rnpA"/>
    <property type="match status" value="1"/>
</dbReference>
<dbReference type="GO" id="GO:0000049">
    <property type="term" value="F:tRNA binding"/>
    <property type="evidence" value="ECO:0007669"/>
    <property type="project" value="UniProtKB-UniRule"/>
</dbReference>
<dbReference type="PANTHER" id="PTHR33992">
    <property type="entry name" value="RIBONUCLEASE P PROTEIN COMPONENT"/>
    <property type="match status" value="1"/>
</dbReference>
<comment type="function">
    <text evidence="1 7">RNaseP catalyzes the removal of the 5'-leader sequence from pre-tRNA to produce the mature 5'-terminus. It can also cleave other RNA substrates such as 4.5S RNA. The protein component plays an auxiliary but essential role in vivo by binding to the 5'-leader sequence and broadening the substrate specificity of the ribozyme.</text>
</comment>
<gene>
    <name evidence="7" type="primary">rnpA</name>
    <name evidence="9" type="ORF">A2822_02085</name>
</gene>
<comment type="catalytic activity">
    <reaction evidence="7">
        <text>Endonucleolytic cleavage of RNA, removing 5'-extranucleotides from tRNA precursor.</text>
        <dbReference type="EC" id="3.1.26.5"/>
    </reaction>
</comment>
<evidence type="ECO:0000256" key="8">
    <source>
        <dbReference type="NCBIfam" id="TIGR00188"/>
    </source>
</evidence>
<evidence type="ECO:0000256" key="3">
    <source>
        <dbReference type="ARBA" id="ARBA00022722"/>
    </source>
</evidence>
<keyword evidence="6 7" id="KW-0694">RNA-binding</keyword>